<keyword evidence="2" id="KW-1185">Reference proteome</keyword>
<dbReference type="Proteomes" id="UP001374599">
    <property type="component" value="Unassembled WGS sequence"/>
</dbReference>
<accession>A0ACB5UIY9</accession>
<comment type="caution">
    <text evidence="1">The sequence shown here is derived from an EMBL/GenBank/DDBJ whole genome shotgun (WGS) entry which is preliminary data.</text>
</comment>
<reference evidence="1" key="1">
    <citation type="submission" date="2023-09" db="EMBL/GenBank/DDBJ databases">
        <title>Vallitalea sediminicola and Vallitalea maricola sp. nov., anaerobic bacteria isolated from marine sediment.</title>
        <authorList>
            <person name="Hirano S."/>
            <person name="Maeda A."/>
            <person name="Terahara T."/>
            <person name="Mori K."/>
            <person name="Hamada M."/>
            <person name="Matsumoto R."/>
            <person name="Kobayashi T."/>
        </authorList>
    </citation>
    <scope>NUCLEOTIDE SEQUENCE</scope>
    <source>
        <strain evidence="1">AN17-2</strain>
    </source>
</reference>
<name>A0ACB5UIY9_9FIRM</name>
<gene>
    <name evidence="1" type="ORF">AN2V17_20820</name>
</gene>
<evidence type="ECO:0000313" key="1">
    <source>
        <dbReference type="EMBL" id="GMQ62850.1"/>
    </source>
</evidence>
<sequence>MRQTKYNLNTLSEKENDIKEITKRIDYIFNRFKMIKNSIDIDITRRDNIDDQFNTLTNDFQNIIESTYNSSQIINKAVIEYSNSEHQIQNLLNQLLDTNTDSHVTDMTKTKNDEVSISGISLLQNWFERLYNQLISKITHVKKFFEDNGVYINNKDYSKSVVEDENTLESNVLDESAIGTYSKSEAERIFRKTSEKADDEKRIKKLQQYIREKGLNVQVTGQLDRATFQAVHMIGIDELKENGFIEEDSYRGNRLNLYAYTQNKPISYIYSSGYSKKKDYVDKSYKQLDEEIRLNNGPKSKLNNTIDIYQYINKNTSPVLGGVKNGANAFNKSLSESVSWYKSNTIHIYQEIGRSSLAKKTFLNSVDDVAGPALKRSSQLSGGIGGVGTSLDALNSLGNVAKDLQNNLQKGASTDEFIGDVVGEAVIFGIKQGVDAASLAAGTAGGTFIGGLIGNAPGATIGGTIGGVTIPATTGVLIDKILDAKINNLTNKERIKKLSAEGIKFGWEMYNEWFVKESK</sequence>
<dbReference type="EMBL" id="BTPU01000031">
    <property type="protein sequence ID" value="GMQ62850.1"/>
    <property type="molecule type" value="Genomic_DNA"/>
</dbReference>
<proteinExistence type="predicted"/>
<protein>
    <submittedName>
        <fullName evidence="1">Uncharacterized protein</fullName>
    </submittedName>
</protein>
<evidence type="ECO:0000313" key="2">
    <source>
        <dbReference type="Proteomes" id="UP001374599"/>
    </source>
</evidence>
<organism evidence="1 2">
    <name type="scientific">Vallitalea maricola</name>
    <dbReference type="NCBI Taxonomy" id="3074433"/>
    <lineage>
        <taxon>Bacteria</taxon>
        <taxon>Bacillati</taxon>
        <taxon>Bacillota</taxon>
        <taxon>Clostridia</taxon>
        <taxon>Lachnospirales</taxon>
        <taxon>Vallitaleaceae</taxon>
        <taxon>Vallitalea</taxon>
    </lineage>
</organism>